<dbReference type="PIRSF" id="PIRSF000296">
    <property type="entry name" value="SrpA"/>
    <property type="match status" value="1"/>
</dbReference>
<protein>
    <submittedName>
        <fullName evidence="2">Uu.00g053170.m01.CDS01</fullName>
    </submittedName>
</protein>
<dbReference type="GO" id="GO:0005777">
    <property type="term" value="C:peroxisome"/>
    <property type="evidence" value="ECO:0007669"/>
    <property type="project" value="TreeGrafter"/>
</dbReference>
<dbReference type="InterPro" id="IPR018028">
    <property type="entry name" value="Catalase"/>
</dbReference>
<feature type="domain" description="Catalase core" evidence="1">
    <location>
        <begin position="3"/>
        <end position="278"/>
    </location>
</feature>
<dbReference type="InterPro" id="IPR011614">
    <property type="entry name" value="Catalase_core"/>
</dbReference>
<dbReference type="SUPFAM" id="SSF56634">
    <property type="entry name" value="Heme-dependent catalase-like"/>
    <property type="match status" value="1"/>
</dbReference>
<comment type="caution">
    <text evidence="2">The sequence shown here is derived from an EMBL/GenBank/DDBJ whole genome shotgun (WGS) entry which is preliminary data.</text>
</comment>
<proteinExistence type="predicted"/>
<evidence type="ECO:0000259" key="1">
    <source>
        <dbReference type="SMART" id="SM01060"/>
    </source>
</evidence>
<dbReference type="GO" id="GO:0020037">
    <property type="term" value="F:heme binding"/>
    <property type="evidence" value="ECO:0007669"/>
    <property type="project" value="InterPro"/>
</dbReference>
<accession>A0AAI8YM41</accession>
<dbReference type="AlphaFoldDB" id="A0AAI8YM41"/>
<dbReference type="InterPro" id="IPR024168">
    <property type="entry name" value="Catalase_SrpA-type_pred"/>
</dbReference>
<name>A0AAI8YM41_9PEZI</name>
<dbReference type="SMART" id="SM01060">
    <property type="entry name" value="Catalase"/>
    <property type="match status" value="1"/>
</dbReference>
<organism evidence="2 3">
    <name type="scientific">Anthostomella pinea</name>
    <dbReference type="NCBI Taxonomy" id="933095"/>
    <lineage>
        <taxon>Eukaryota</taxon>
        <taxon>Fungi</taxon>
        <taxon>Dikarya</taxon>
        <taxon>Ascomycota</taxon>
        <taxon>Pezizomycotina</taxon>
        <taxon>Sordariomycetes</taxon>
        <taxon>Xylariomycetidae</taxon>
        <taxon>Xylariales</taxon>
        <taxon>Xylariaceae</taxon>
        <taxon>Anthostomella</taxon>
    </lineage>
</organism>
<reference evidence="2" key="1">
    <citation type="submission" date="2023-10" db="EMBL/GenBank/DDBJ databases">
        <authorList>
            <person name="Hackl T."/>
        </authorList>
    </citation>
    <scope>NUCLEOTIDE SEQUENCE</scope>
</reference>
<evidence type="ECO:0000313" key="3">
    <source>
        <dbReference type="Proteomes" id="UP001295740"/>
    </source>
</evidence>
<dbReference type="GO" id="GO:0004096">
    <property type="term" value="F:catalase activity"/>
    <property type="evidence" value="ECO:0007669"/>
    <property type="project" value="InterPro"/>
</dbReference>
<dbReference type="GO" id="GO:0042542">
    <property type="term" value="P:response to hydrogen peroxide"/>
    <property type="evidence" value="ECO:0007669"/>
    <property type="project" value="TreeGrafter"/>
</dbReference>
<dbReference type="PANTHER" id="PTHR11465">
    <property type="entry name" value="CATALASE"/>
    <property type="match status" value="1"/>
</dbReference>
<dbReference type="GO" id="GO:0005739">
    <property type="term" value="C:mitochondrion"/>
    <property type="evidence" value="ECO:0007669"/>
    <property type="project" value="TreeGrafter"/>
</dbReference>
<dbReference type="Gene3D" id="2.40.180.10">
    <property type="entry name" value="Catalase core domain"/>
    <property type="match status" value="2"/>
</dbReference>
<dbReference type="PROSITE" id="PS51402">
    <property type="entry name" value="CATALASE_3"/>
    <property type="match status" value="1"/>
</dbReference>
<evidence type="ECO:0000313" key="2">
    <source>
        <dbReference type="EMBL" id="CAJ2512302.1"/>
    </source>
</evidence>
<dbReference type="GO" id="GO:0042744">
    <property type="term" value="P:hydrogen peroxide catabolic process"/>
    <property type="evidence" value="ECO:0007669"/>
    <property type="project" value="TreeGrafter"/>
</dbReference>
<dbReference type="InterPro" id="IPR020835">
    <property type="entry name" value="Catalase_sf"/>
</dbReference>
<gene>
    <name evidence="2" type="ORF">KHLLAP_LOCUS12770</name>
</gene>
<sequence>MPLPADGQVVKTASAIVARLHDIFGPHPGFRHAHAKGVLLKGTFTPTATAKSLSKAPHFNNASTPVVARFSSSTGFPELLDTAPDGNPRGFAIRFMLAETPRRVHTDIVTHSVDGFPGSNGQDALEFFTAIRDGSFSDFSFGKEKYFGVNAFNLIAADGKETFIRYRIVPEAGEEYLDEAALKEKSPTFLYDDVPELLKAGPIVFNLKAQVAEAGDVTDDNTVKWPAERQGVELGSIKQKRIIFDPIPRVEGIEASADPLIDVRAAIYLLGGRERRAA</sequence>
<dbReference type="PANTHER" id="PTHR11465:SF62">
    <property type="entry name" value="CATALASE T"/>
    <property type="match status" value="1"/>
</dbReference>
<dbReference type="EMBL" id="CAUWAG010000019">
    <property type="protein sequence ID" value="CAJ2512302.1"/>
    <property type="molecule type" value="Genomic_DNA"/>
</dbReference>
<dbReference type="Pfam" id="PF00199">
    <property type="entry name" value="Catalase"/>
    <property type="match status" value="1"/>
</dbReference>
<dbReference type="Proteomes" id="UP001295740">
    <property type="component" value="Unassembled WGS sequence"/>
</dbReference>
<keyword evidence="3" id="KW-1185">Reference proteome</keyword>